<proteinExistence type="predicted"/>
<gene>
    <name evidence="2" type="ORF">H8696_10410</name>
</gene>
<dbReference type="RefSeq" id="WP_249317369.1">
    <property type="nucleotide sequence ID" value="NZ_JACRSR010000006.1"/>
</dbReference>
<comment type="caution">
    <text evidence="2">The sequence shown here is derived from an EMBL/GenBank/DDBJ whole genome shotgun (WGS) entry which is preliminary data.</text>
</comment>
<evidence type="ECO:0000313" key="3">
    <source>
        <dbReference type="Proteomes" id="UP000623172"/>
    </source>
</evidence>
<dbReference type="Proteomes" id="UP000623172">
    <property type="component" value="Unassembled WGS sequence"/>
</dbReference>
<evidence type="ECO:0000259" key="1">
    <source>
        <dbReference type="Pfam" id="PF22768"/>
    </source>
</evidence>
<accession>A0A926D6P5</accession>
<dbReference type="InterPro" id="IPR054738">
    <property type="entry name" value="Siphovirus-type_tail_C"/>
</dbReference>
<dbReference type="EMBL" id="JACRSR010000006">
    <property type="protein sequence ID" value="MBC8532256.1"/>
    <property type="molecule type" value="Genomic_DNA"/>
</dbReference>
<sequence>MDQNTVWIYENSIGKITFAWESPHWITMFDGMSSVEVDISQSRGPRQIGATIASQSVRPRSLTLDGCLFDPVGVNRERLIDIIAPQVPATLTMVDGAESWYLDVVPEKTPEIEPGLGVQNFQLRLFAAYPYWRTTASYSVQVAGLVPMFRFPFLTGGTWWISKYSDSYFRSIENQGNVPVEFRVTFTARAALINPEFYHVDTRKRIAIKKTMVAGERILVSTAYGERGVIVTAPDGTASNGFKFLTIDSDLSMTLQPGSNLLRIDAENNREGLGVRLEAPQGVKSGV</sequence>
<organism evidence="2 3">
    <name type="scientific">Gehongia tenuis</name>
    <dbReference type="NCBI Taxonomy" id="2763655"/>
    <lineage>
        <taxon>Bacteria</taxon>
        <taxon>Bacillati</taxon>
        <taxon>Bacillota</taxon>
        <taxon>Clostridia</taxon>
        <taxon>Christensenellales</taxon>
        <taxon>Christensenellaceae</taxon>
        <taxon>Gehongia</taxon>
    </lineage>
</organism>
<dbReference type="AlphaFoldDB" id="A0A926D6P5"/>
<dbReference type="Pfam" id="PF22768">
    <property type="entry name" value="SPP1_Dit"/>
    <property type="match status" value="1"/>
</dbReference>
<keyword evidence="3" id="KW-1185">Reference proteome</keyword>
<protein>
    <submittedName>
        <fullName evidence="2">Phage tail family protein</fullName>
    </submittedName>
</protein>
<name>A0A926D6P5_9FIRM</name>
<feature type="domain" description="Siphovirus-type tail component C-terminal" evidence="1">
    <location>
        <begin position="175"/>
        <end position="267"/>
    </location>
</feature>
<reference evidence="2" key="1">
    <citation type="submission" date="2020-08" db="EMBL/GenBank/DDBJ databases">
        <title>Genome public.</title>
        <authorList>
            <person name="Liu C."/>
            <person name="Sun Q."/>
        </authorList>
    </citation>
    <scope>NUCLEOTIDE SEQUENCE</scope>
    <source>
        <strain evidence="2">NSJ-53</strain>
    </source>
</reference>
<evidence type="ECO:0000313" key="2">
    <source>
        <dbReference type="EMBL" id="MBC8532256.1"/>
    </source>
</evidence>